<evidence type="ECO:0000313" key="4">
    <source>
        <dbReference type="Proteomes" id="UP000262325"/>
    </source>
</evidence>
<sequence>MAIVYQKDKRSGITYAYESKAYWVKEKKQSRAKRKLIGRVDENTGEIVPTRGTNRKDKQEKAGSSKRGHVPATEVSRSFYGATYLLDALGEKLGLIHDLKKCFPDRYKQILSIAYYLILEDNNSLSRFPKWSSIHKHPYGKDIASQRSSELFSSITEEERYRFFNLQAARRVDKEYWAYDITTISSYSECLKQVKYGHNKENDKLPQINLALLFGQESNIPFYYRKLPGNITDVKTVRNMLSDMDFLRLTKIHIVLDRGFFSTKNINDLYKERRKFLMGAKVSLKFIQEHLDSVRGSLRDWRNYDENHEVFATCIPIKWNYSQERPYKGDTIREKRRMYLHLYYNSEKAAEDEQRLTRKLLSLEKELMTGKTRAENTKLYEKYFKVHKTPVRGVKVEAKQEAIDEAKKNYGYFALISNEVKEPVRALEIYRNKDLVEKAFGNLKERLNLRRFLVSSEKSLDGKLFVEFIALIFLSYIKKAMQEKELFGKYTLQGVLDQLDVIECFERPGKEISFGEITKKQEELFRDLGVESPASL</sequence>
<reference evidence="3 4" key="1">
    <citation type="journal article" date="2018" name="Nat. Biotechnol.">
        <title>A standardized bacterial taxonomy based on genome phylogeny substantially revises the tree of life.</title>
        <authorList>
            <person name="Parks D.H."/>
            <person name="Chuvochina M."/>
            <person name="Waite D.W."/>
            <person name="Rinke C."/>
            <person name="Skarshewski A."/>
            <person name="Chaumeil P.A."/>
            <person name="Hugenholtz P."/>
        </authorList>
    </citation>
    <scope>NUCLEOTIDE SEQUENCE [LARGE SCALE GENOMIC DNA]</scope>
    <source>
        <strain evidence="3">UBA8672</strain>
    </source>
</reference>
<dbReference type="Proteomes" id="UP000262325">
    <property type="component" value="Unassembled WGS sequence"/>
</dbReference>
<evidence type="ECO:0000256" key="1">
    <source>
        <dbReference type="SAM" id="MobiDB-lite"/>
    </source>
</evidence>
<accession>A0A3D5QEL9</accession>
<dbReference type="AlphaFoldDB" id="A0A3D5QEL9"/>
<protein>
    <submittedName>
        <fullName evidence="3">IS1634 family transposase</fullName>
    </submittedName>
</protein>
<dbReference type="InterPro" id="IPR002559">
    <property type="entry name" value="Transposase_11"/>
</dbReference>
<feature type="domain" description="Transposase IS4-like" evidence="2">
    <location>
        <begin position="181"/>
        <end position="472"/>
    </location>
</feature>
<dbReference type="GO" id="GO:0003677">
    <property type="term" value="F:DNA binding"/>
    <property type="evidence" value="ECO:0007669"/>
    <property type="project" value="InterPro"/>
</dbReference>
<feature type="region of interest" description="Disordered" evidence="1">
    <location>
        <begin position="43"/>
        <end position="70"/>
    </location>
</feature>
<dbReference type="InterPro" id="IPR047654">
    <property type="entry name" value="IS1634_transpos"/>
</dbReference>
<dbReference type="EMBL" id="DPPF01000176">
    <property type="protein sequence ID" value="HCW93719.1"/>
    <property type="molecule type" value="Genomic_DNA"/>
</dbReference>
<dbReference type="NCBIfam" id="NF033559">
    <property type="entry name" value="transpos_IS1634"/>
    <property type="match status" value="1"/>
</dbReference>
<feature type="compositionally biased region" description="Basic and acidic residues" evidence="1">
    <location>
        <begin position="54"/>
        <end position="63"/>
    </location>
</feature>
<gene>
    <name evidence="3" type="ORF">DHM44_08545</name>
</gene>
<proteinExistence type="predicted"/>
<dbReference type="GO" id="GO:0004803">
    <property type="term" value="F:transposase activity"/>
    <property type="evidence" value="ECO:0007669"/>
    <property type="project" value="InterPro"/>
</dbReference>
<organism evidence="3 4">
    <name type="scientific">Flexistipes sinusarabici</name>
    <dbReference type="NCBI Taxonomy" id="2352"/>
    <lineage>
        <taxon>Bacteria</taxon>
        <taxon>Pseudomonadati</taxon>
        <taxon>Deferribacterota</taxon>
        <taxon>Deferribacteres</taxon>
        <taxon>Deferribacterales</taxon>
        <taxon>Flexistipitaceae</taxon>
        <taxon>Flexistipes</taxon>
    </lineage>
</organism>
<evidence type="ECO:0000259" key="2">
    <source>
        <dbReference type="Pfam" id="PF01609"/>
    </source>
</evidence>
<comment type="caution">
    <text evidence="3">The sequence shown here is derived from an EMBL/GenBank/DDBJ whole genome shotgun (WGS) entry which is preliminary data.</text>
</comment>
<dbReference type="Pfam" id="PF01609">
    <property type="entry name" value="DDE_Tnp_1"/>
    <property type="match status" value="1"/>
</dbReference>
<name>A0A3D5QEL9_FLESI</name>
<dbReference type="GO" id="GO:0006313">
    <property type="term" value="P:DNA transposition"/>
    <property type="evidence" value="ECO:0007669"/>
    <property type="project" value="InterPro"/>
</dbReference>
<dbReference type="PANTHER" id="PTHR34614:SF2">
    <property type="entry name" value="TRANSPOSASE IS4-LIKE DOMAIN-CONTAINING PROTEIN"/>
    <property type="match status" value="1"/>
</dbReference>
<evidence type="ECO:0000313" key="3">
    <source>
        <dbReference type="EMBL" id="HCW93719.1"/>
    </source>
</evidence>
<dbReference type="PANTHER" id="PTHR34614">
    <property type="match status" value="1"/>
</dbReference>